<dbReference type="GeneID" id="113511604"/>
<sequence>MAMKRPGIDEFITRDQRTRKRHNYIEDPSPDNIIYENIDDIGPSYDKAFMPDEKTEELPSFIVDYANLIRNDIILLDKSVETRTRKRGNIKVEKHDNDTKDLGENTYPRYVEYRKCSDHMCRDDYICVPKEYHITVLKRRTSTEQISRIDLPSELRHQWIAEKRPVVIGCMCTRDYIIEK</sequence>
<gene>
    <name evidence="2" type="primary">LOC113511604</name>
</gene>
<dbReference type="Gene3D" id="2.10.90.10">
    <property type="entry name" value="Cystine-knot cytokines"/>
    <property type="match status" value="1"/>
</dbReference>
<dbReference type="Proteomes" id="UP001652740">
    <property type="component" value="Unplaced"/>
</dbReference>
<keyword evidence="1" id="KW-1185">Reference proteome</keyword>
<accession>A0ABM3MQ31</accession>
<evidence type="ECO:0000313" key="1">
    <source>
        <dbReference type="Proteomes" id="UP001652740"/>
    </source>
</evidence>
<name>A0ABM3MQ31_GALME</name>
<dbReference type="SUPFAM" id="SSF57501">
    <property type="entry name" value="Cystine-knot cytokines"/>
    <property type="match status" value="1"/>
</dbReference>
<evidence type="ECO:0000313" key="2">
    <source>
        <dbReference type="RefSeq" id="XP_052753470.1"/>
    </source>
</evidence>
<dbReference type="PANTHER" id="PTHR39940:SF1">
    <property type="entry name" value="PROTHORACICOTROPIC HORMONE, ISOFORM F"/>
    <property type="match status" value="1"/>
</dbReference>
<reference evidence="2" key="1">
    <citation type="submission" date="2025-08" db="UniProtKB">
        <authorList>
            <consortium name="RefSeq"/>
        </authorList>
    </citation>
    <scope>IDENTIFICATION</scope>
    <source>
        <tissue evidence="2">Whole larvae</tissue>
    </source>
</reference>
<protein>
    <submittedName>
        <fullName evidence="2">Prothoracicotropic hormone-like</fullName>
    </submittedName>
</protein>
<organism evidence="1 2">
    <name type="scientific">Galleria mellonella</name>
    <name type="common">Greater wax moth</name>
    <dbReference type="NCBI Taxonomy" id="7137"/>
    <lineage>
        <taxon>Eukaryota</taxon>
        <taxon>Metazoa</taxon>
        <taxon>Ecdysozoa</taxon>
        <taxon>Arthropoda</taxon>
        <taxon>Hexapoda</taxon>
        <taxon>Insecta</taxon>
        <taxon>Pterygota</taxon>
        <taxon>Neoptera</taxon>
        <taxon>Endopterygota</taxon>
        <taxon>Lepidoptera</taxon>
        <taxon>Glossata</taxon>
        <taxon>Ditrysia</taxon>
        <taxon>Pyraloidea</taxon>
        <taxon>Pyralidae</taxon>
        <taxon>Galleriinae</taxon>
        <taxon>Galleria</taxon>
    </lineage>
</organism>
<proteinExistence type="predicted"/>
<dbReference type="InterPro" id="IPR029034">
    <property type="entry name" value="Cystine-knot_cytokine"/>
</dbReference>
<dbReference type="InterPro" id="IPR052876">
    <property type="entry name" value="Insect_Hormone_Regulators"/>
</dbReference>
<dbReference type="RefSeq" id="XP_052753470.1">
    <property type="nucleotide sequence ID" value="XM_052897510.1"/>
</dbReference>
<dbReference type="PANTHER" id="PTHR39940">
    <property type="entry name" value="PROTHORACICOTROPIC HORMONE, ISOFORM F"/>
    <property type="match status" value="1"/>
</dbReference>